<evidence type="ECO:0000313" key="2">
    <source>
        <dbReference type="EMBL" id="KAL0924271.1"/>
    </source>
</evidence>
<organism evidence="2 3">
    <name type="scientific">Dendrobium thyrsiflorum</name>
    <name type="common">Pinecone-like raceme dendrobium</name>
    <name type="synonym">Orchid</name>
    <dbReference type="NCBI Taxonomy" id="117978"/>
    <lineage>
        <taxon>Eukaryota</taxon>
        <taxon>Viridiplantae</taxon>
        <taxon>Streptophyta</taxon>
        <taxon>Embryophyta</taxon>
        <taxon>Tracheophyta</taxon>
        <taxon>Spermatophyta</taxon>
        <taxon>Magnoliopsida</taxon>
        <taxon>Liliopsida</taxon>
        <taxon>Asparagales</taxon>
        <taxon>Orchidaceae</taxon>
        <taxon>Epidendroideae</taxon>
        <taxon>Malaxideae</taxon>
        <taxon>Dendrobiinae</taxon>
        <taxon>Dendrobium</taxon>
    </lineage>
</organism>
<dbReference type="EMBL" id="JANQDX010000005">
    <property type="protein sequence ID" value="KAL0924271.1"/>
    <property type="molecule type" value="Genomic_DNA"/>
</dbReference>
<feature type="region of interest" description="Disordered" evidence="1">
    <location>
        <begin position="29"/>
        <end position="71"/>
    </location>
</feature>
<reference evidence="2 3" key="1">
    <citation type="journal article" date="2024" name="Plant Biotechnol. J.">
        <title>Dendrobium thyrsiflorum genome and its molecular insights into genes involved in important horticultural traits.</title>
        <authorList>
            <person name="Chen B."/>
            <person name="Wang J.Y."/>
            <person name="Zheng P.J."/>
            <person name="Li K.L."/>
            <person name="Liang Y.M."/>
            <person name="Chen X.F."/>
            <person name="Zhang C."/>
            <person name="Zhao X."/>
            <person name="He X."/>
            <person name="Zhang G.Q."/>
            <person name="Liu Z.J."/>
            <person name="Xu Q."/>
        </authorList>
    </citation>
    <scope>NUCLEOTIDE SEQUENCE [LARGE SCALE GENOMIC DNA]</scope>
    <source>
        <strain evidence="2">GZMU011</strain>
    </source>
</reference>
<accession>A0ABD0VHY5</accession>
<name>A0ABD0VHY5_DENTH</name>
<evidence type="ECO:0000313" key="3">
    <source>
        <dbReference type="Proteomes" id="UP001552299"/>
    </source>
</evidence>
<evidence type="ECO:0000256" key="1">
    <source>
        <dbReference type="SAM" id="MobiDB-lite"/>
    </source>
</evidence>
<protein>
    <submittedName>
        <fullName evidence="2">Uncharacterized protein</fullName>
    </submittedName>
</protein>
<dbReference type="AlphaFoldDB" id="A0ABD0VHY5"/>
<keyword evidence="3" id="KW-1185">Reference proteome</keyword>
<sequence>MDPSNIFDWALALCELKYLSGVAPGSLPTTLGKSAHGRLSGSTRTPKVEFYPPRRRHRTGFPSHHVWKKRA</sequence>
<comment type="caution">
    <text evidence="2">The sequence shown here is derived from an EMBL/GenBank/DDBJ whole genome shotgun (WGS) entry which is preliminary data.</text>
</comment>
<dbReference type="Proteomes" id="UP001552299">
    <property type="component" value="Unassembled WGS sequence"/>
</dbReference>
<gene>
    <name evidence="2" type="ORF">M5K25_005086</name>
</gene>
<proteinExistence type="predicted"/>
<feature type="compositionally biased region" description="Basic residues" evidence="1">
    <location>
        <begin position="53"/>
        <end position="71"/>
    </location>
</feature>